<dbReference type="GO" id="GO:0005737">
    <property type="term" value="C:cytoplasm"/>
    <property type="evidence" value="ECO:0007669"/>
    <property type="project" value="TreeGrafter"/>
</dbReference>
<dbReference type="Gene3D" id="3.40.630.30">
    <property type="match status" value="1"/>
</dbReference>
<proteinExistence type="predicted"/>
<dbReference type="GO" id="GO:0008999">
    <property type="term" value="F:protein-N-terminal-alanine acetyltransferase activity"/>
    <property type="evidence" value="ECO:0007669"/>
    <property type="project" value="TreeGrafter"/>
</dbReference>
<dbReference type="Pfam" id="PF13302">
    <property type="entry name" value="Acetyltransf_3"/>
    <property type="match status" value="1"/>
</dbReference>
<feature type="domain" description="N-acetyltransferase" evidence="1">
    <location>
        <begin position="28"/>
        <end position="190"/>
    </location>
</feature>
<evidence type="ECO:0000259" key="1">
    <source>
        <dbReference type="PROSITE" id="PS51186"/>
    </source>
</evidence>
<protein>
    <submittedName>
        <fullName evidence="2">GNAT family N-acetyltransferase</fullName>
    </submittedName>
</protein>
<keyword evidence="2" id="KW-0808">Transferase</keyword>
<name>A0A553UGT5_9DEIO</name>
<dbReference type="RefSeq" id="WP_143722184.1">
    <property type="nucleotide sequence ID" value="NZ_VKDB01000043.1"/>
</dbReference>
<dbReference type="Proteomes" id="UP000316092">
    <property type="component" value="Unassembled WGS sequence"/>
</dbReference>
<comment type="caution">
    <text evidence="2">The sequence shown here is derived from an EMBL/GenBank/DDBJ whole genome shotgun (WGS) entry which is preliminary data.</text>
</comment>
<dbReference type="PROSITE" id="PS51186">
    <property type="entry name" value="GNAT"/>
    <property type="match status" value="1"/>
</dbReference>
<dbReference type="InterPro" id="IPR051908">
    <property type="entry name" value="Ribosomal_N-acetyltransferase"/>
</dbReference>
<organism evidence="2 3">
    <name type="scientific">Deinococcus detaillensis</name>
    <dbReference type="NCBI Taxonomy" id="2592048"/>
    <lineage>
        <taxon>Bacteria</taxon>
        <taxon>Thermotogati</taxon>
        <taxon>Deinococcota</taxon>
        <taxon>Deinococci</taxon>
        <taxon>Deinococcales</taxon>
        <taxon>Deinococcaceae</taxon>
        <taxon>Deinococcus</taxon>
    </lineage>
</organism>
<evidence type="ECO:0000313" key="2">
    <source>
        <dbReference type="EMBL" id="TSA79405.1"/>
    </source>
</evidence>
<keyword evidence="3" id="KW-1185">Reference proteome</keyword>
<dbReference type="PANTHER" id="PTHR43441">
    <property type="entry name" value="RIBOSOMAL-PROTEIN-SERINE ACETYLTRANSFERASE"/>
    <property type="match status" value="1"/>
</dbReference>
<accession>A0A553UGT5</accession>
<dbReference type="OrthoDB" id="9799321at2"/>
<dbReference type="SUPFAM" id="SSF55729">
    <property type="entry name" value="Acyl-CoA N-acyltransferases (Nat)"/>
    <property type="match status" value="1"/>
</dbReference>
<evidence type="ECO:0000313" key="3">
    <source>
        <dbReference type="Proteomes" id="UP000316092"/>
    </source>
</evidence>
<sequence>MPEPVAFPESLSTPRLLLRVPTAADGPLMAAAVNANLEHLRPWMPWAQQPRTPEQQSESMARAHDRFLQGEDLMYLMLKGGQIIGSCGLHRIDWSVPAGDIGYWLDSRHLGHGYVTEMAAALTDLALTPAQRGGLGLERLEIRCDPRNHKSAAVPERLGYELEARLKRNARDAQHPEQLRDTLVFAKWPPEK</sequence>
<dbReference type="InterPro" id="IPR016181">
    <property type="entry name" value="Acyl_CoA_acyltransferase"/>
</dbReference>
<gene>
    <name evidence="2" type="ORF">FNU79_18020</name>
</gene>
<dbReference type="InterPro" id="IPR000182">
    <property type="entry name" value="GNAT_dom"/>
</dbReference>
<dbReference type="EMBL" id="VKDB01000043">
    <property type="protein sequence ID" value="TSA79405.1"/>
    <property type="molecule type" value="Genomic_DNA"/>
</dbReference>
<reference evidence="2 3" key="1">
    <citation type="submission" date="2019-07" db="EMBL/GenBank/DDBJ databases">
        <title>Deinococcus detaillus sp. nov., isolated from humus soil in Antarctica.</title>
        <authorList>
            <person name="Zhang K."/>
        </authorList>
    </citation>
    <scope>NUCLEOTIDE SEQUENCE [LARGE SCALE GENOMIC DNA]</scope>
    <source>
        <strain evidence="2 3">H1</strain>
    </source>
</reference>
<dbReference type="PANTHER" id="PTHR43441:SF3">
    <property type="entry name" value="ACETYLTRANSFERASE"/>
    <property type="match status" value="1"/>
</dbReference>
<dbReference type="GO" id="GO:1990189">
    <property type="term" value="F:protein N-terminal-serine acetyltransferase activity"/>
    <property type="evidence" value="ECO:0007669"/>
    <property type="project" value="TreeGrafter"/>
</dbReference>
<dbReference type="AlphaFoldDB" id="A0A553UGT5"/>